<evidence type="ECO:0000256" key="15">
    <source>
        <dbReference type="SAM" id="Phobius"/>
    </source>
</evidence>
<dbReference type="PANTHER" id="PTHR15929">
    <property type="entry name" value="STORE-OPERATED CALCIUM ENTRY-ASSOCIATED REGULATORY FACTOR"/>
    <property type="match status" value="1"/>
</dbReference>
<comment type="subcellular location">
    <subcellularLocation>
        <location evidence="1">Endoplasmic reticulum membrane</location>
        <topology evidence="1">Single-pass type I membrane protein</topology>
    </subcellularLocation>
</comment>
<dbReference type="PANTHER" id="PTHR15929:SF0">
    <property type="entry name" value="STORE-OPERATED CALCIUM ENTRY-ASSOCIATED REGULATORY FACTOR"/>
    <property type="match status" value="1"/>
</dbReference>
<protein>
    <recommendedName>
        <fullName evidence="3">Store-operated calcium entry-associated regulatory factor</fullName>
    </recommendedName>
    <alternativeName>
        <fullName evidence="13">Transmembrane protein 66</fullName>
    </alternativeName>
</protein>
<proteinExistence type="inferred from homology"/>
<keyword evidence="7" id="KW-0732">Signal</keyword>
<evidence type="ECO:0000256" key="10">
    <source>
        <dbReference type="ARBA" id="ARBA00022989"/>
    </source>
</evidence>
<name>A0ABR1JM19_9AGAR</name>
<evidence type="ECO:0000256" key="8">
    <source>
        <dbReference type="ARBA" id="ARBA00022824"/>
    </source>
</evidence>
<evidence type="ECO:0000256" key="4">
    <source>
        <dbReference type="ARBA" id="ARBA00022448"/>
    </source>
</evidence>
<evidence type="ECO:0000256" key="2">
    <source>
        <dbReference type="ARBA" id="ARBA00006833"/>
    </source>
</evidence>
<evidence type="ECO:0000256" key="5">
    <source>
        <dbReference type="ARBA" id="ARBA00022568"/>
    </source>
</evidence>
<keyword evidence="4" id="KW-0813">Transport</keyword>
<evidence type="ECO:0000313" key="17">
    <source>
        <dbReference type="Proteomes" id="UP001498398"/>
    </source>
</evidence>
<keyword evidence="9" id="KW-0106">Calcium</keyword>
<gene>
    <name evidence="16" type="ORF">VKT23_006912</name>
</gene>
<comment type="caution">
    <text evidence="16">The sequence shown here is derived from an EMBL/GenBank/DDBJ whole genome shotgun (WGS) entry which is preliminary data.</text>
</comment>
<keyword evidence="17" id="KW-1185">Reference proteome</keyword>
<organism evidence="16 17">
    <name type="scientific">Marasmiellus scandens</name>
    <dbReference type="NCBI Taxonomy" id="2682957"/>
    <lineage>
        <taxon>Eukaryota</taxon>
        <taxon>Fungi</taxon>
        <taxon>Dikarya</taxon>
        <taxon>Basidiomycota</taxon>
        <taxon>Agaricomycotina</taxon>
        <taxon>Agaricomycetes</taxon>
        <taxon>Agaricomycetidae</taxon>
        <taxon>Agaricales</taxon>
        <taxon>Marasmiineae</taxon>
        <taxon>Omphalotaceae</taxon>
        <taxon>Marasmiellus</taxon>
    </lineage>
</organism>
<keyword evidence="6 15" id="KW-0812">Transmembrane</keyword>
<sequence length="289" mass="32553">MSRVKLSSINALTFYAGEQTAFRRTEPLPQLVCIGKPCRLYQPEVVRCRNIGGQGTEVDWKCEADLPEALRFGKVQVSCEGWSGPGDPYVLKDSCSLEYRLVEVPAGLRKSDSDFPKTKDTDVWNTVFMVIWVAVLLFILYAFLKSCFQPRDHSSRNQRPGGPTRPDSNSGWFPGSYGDDNSTDPPPPYTKHAPNQGGEQWRPGFWTGALMGGLADRYLFNRARPTNDNAQYAQNTWFRRQYDWERPVTGMFSRPSPRTRTWSSDDRGEGPSNLGSMRQSSGFGGSNVR</sequence>
<evidence type="ECO:0000256" key="6">
    <source>
        <dbReference type="ARBA" id="ARBA00022692"/>
    </source>
</evidence>
<keyword evidence="8" id="KW-0256">Endoplasmic reticulum</keyword>
<evidence type="ECO:0000256" key="1">
    <source>
        <dbReference type="ARBA" id="ARBA00004115"/>
    </source>
</evidence>
<evidence type="ECO:0000256" key="14">
    <source>
        <dbReference type="SAM" id="MobiDB-lite"/>
    </source>
</evidence>
<reference evidence="16 17" key="1">
    <citation type="submission" date="2024-01" db="EMBL/GenBank/DDBJ databases">
        <title>A draft genome for the cacao thread blight pathogen Marasmiellus scandens.</title>
        <authorList>
            <person name="Baruah I.K."/>
            <person name="Leung J."/>
            <person name="Bukari Y."/>
            <person name="Amoako-Attah I."/>
            <person name="Meinhardt L.W."/>
            <person name="Bailey B.A."/>
            <person name="Cohen S.P."/>
        </authorList>
    </citation>
    <scope>NUCLEOTIDE SEQUENCE [LARGE SCALE GENOMIC DNA]</scope>
    <source>
        <strain evidence="16 17">GH-19</strain>
    </source>
</reference>
<feature type="transmembrane region" description="Helical" evidence="15">
    <location>
        <begin position="123"/>
        <end position="144"/>
    </location>
</feature>
<dbReference type="InterPro" id="IPR009567">
    <property type="entry name" value="SARAF"/>
</dbReference>
<feature type="region of interest" description="Disordered" evidence="14">
    <location>
        <begin position="248"/>
        <end position="289"/>
    </location>
</feature>
<keyword evidence="5" id="KW-0109">Calcium transport</keyword>
<evidence type="ECO:0000256" key="11">
    <source>
        <dbReference type="ARBA" id="ARBA00023065"/>
    </source>
</evidence>
<evidence type="ECO:0000313" key="16">
    <source>
        <dbReference type="EMBL" id="KAK7463566.1"/>
    </source>
</evidence>
<evidence type="ECO:0000256" key="12">
    <source>
        <dbReference type="ARBA" id="ARBA00023136"/>
    </source>
</evidence>
<dbReference type="EMBL" id="JBANRG010000009">
    <property type="protein sequence ID" value="KAK7463566.1"/>
    <property type="molecule type" value="Genomic_DNA"/>
</dbReference>
<dbReference type="Pfam" id="PF06682">
    <property type="entry name" value="SARAF"/>
    <property type="match status" value="1"/>
</dbReference>
<comment type="similarity">
    <text evidence="2">Belongs to the SARAF family.</text>
</comment>
<evidence type="ECO:0000256" key="3">
    <source>
        <dbReference type="ARBA" id="ARBA00016584"/>
    </source>
</evidence>
<evidence type="ECO:0000256" key="9">
    <source>
        <dbReference type="ARBA" id="ARBA00022837"/>
    </source>
</evidence>
<feature type="compositionally biased region" description="Low complexity" evidence="14">
    <location>
        <begin position="253"/>
        <end position="262"/>
    </location>
</feature>
<keyword evidence="11" id="KW-0406">Ion transport</keyword>
<evidence type="ECO:0000256" key="13">
    <source>
        <dbReference type="ARBA" id="ARBA00031116"/>
    </source>
</evidence>
<dbReference type="Proteomes" id="UP001498398">
    <property type="component" value="Unassembled WGS sequence"/>
</dbReference>
<keyword evidence="12 15" id="KW-0472">Membrane</keyword>
<accession>A0ABR1JM19</accession>
<keyword evidence="10 15" id="KW-1133">Transmembrane helix</keyword>
<evidence type="ECO:0000256" key="7">
    <source>
        <dbReference type="ARBA" id="ARBA00022729"/>
    </source>
</evidence>
<feature type="region of interest" description="Disordered" evidence="14">
    <location>
        <begin position="152"/>
        <end position="201"/>
    </location>
</feature>